<organism evidence="1 2">
    <name type="scientific">Lentinula raphanica</name>
    <dbReference type="NCBI Taxonomy" id="153919"/>
    <lineage>
        <taxon>Eukaryota</taxon>
        <taxon>Fungi</taxon>
        <taxon>Dikarya</taxon>
        <taxon>Basidiomycota</taxon>
        <taxon>Agaricomycotina</taxon>
        <taxon>Agaricomycetes</taxon>
        <taxon>Agaricomycetidae</taxon>
        <taxon>Agaricales</taxon>
        <taxon>Marasmiineae</taxon>
        <taxon>Omphalotaceae</taxon>
        <taxon>Lentinula</taxon>
    </lineage>
</organism>
<feature type="non-terminal residue" evidence="1">
    <location>
        <position position="275"/>
    </location>
</feature>
<dbReference type="Proteomes" id="UP001163846">
    <property type="component" value="Unassembled WGS sequence"/>
</dbReference>
<sequence>STQKQFRITIPGHLVHPIAADLEESSRCSSLPTTWQFSNADLANSREYAWSELSPDTPDEFPSNLEALPTFPMIIAHIPYRNAAGKSAFVIENIPLQALASKKDASSEIKCFICGISMKLSDMRTHVGSHILLMLRSSSENDQGLEVMGSNPCGWCGRDSSVGGCWTRLVLDPKGKKQPRTESNCDYHYGGMRYSAAAAFSTSSPCTNMPLHCQICAKILRGEQRTFWKYNAMYHMLSEHSSEEVAGQEISLPEVPLEFILSTFTSRKEETALGV</sequence>
<proteinExistence type="predicted"/>
<feature type="non-terminal residue" evidence="1">
    <location>
        <position position="1"/>
    </location>
</feature>
<gene>
    <name evidence="1" type="ORF">F5878DRAFT_498000</name>
</gene>
<reference evidence="1" key="1">
    <citation type="submission" date="2022-08" db="EMBL/GenBank/DDBJ databases">
        <authorList>
            <consortium name="DOE Joint Genome Institute"/>
            <person name="Min B."/>
            <person name="Riley R."/>
            <person name="Sierra-Patev S."/>
            <person name="Naranjo-Ortiz M."/>
            <person name="Looney B."/>
            <person name="Konkel Z."/>
            <person name="Slot J.C."/>
            <person name="Sakamoto Y."/>
            <person name="Steenwyk J.L."/>
            <person name="Rokas A."/>
            <person name="Carro J."/>
            <person name="Camarero S."/>
            <person name="Ferreira P."/>
            <person name="Molpeceres G."/>
            <person name="Ruiz-Duenas F.J."/>
            <person name="Serrano A."/>
            <person name="Henrissat B."/>
            <person name="Drula E."/>
            <person name="Hughes K.W."/>
            <person name="Mata J.L."/>
            <person name="Ishikawa N.K."/>
            <person name="Vargas-Isla R."/>
            <person name="Ushijima S."/>
            <person name="Smith C.A."/>
            <person name="Ahrendt S."/>
            <person name="Andreopoulos W."/>
            <person name="He G."/>
            <person name="Labutti K."/>
            <person name="Lipzen A."/>
            <person name="Ng V."/>
            <person name="Sandor L."/>
            <person name="Barry K."/>
            <person name="Martinez A.T."/>
            <person name="Xiao Y."/>
            <person name="Gibbons J.G."/>
            <person name="Terashima K."/>
            <person name="Hibbett D.S."/>
            <person name="Grigoriev I.V."/>
        </authorList>
    </citation>
    <scope>NUCLEOTIDE SEQUENCE</scope>
    <source>
        <strain evidence="1">TFB9207</strain>
    </source>
</reference>
<accession>A0AA38PCN5</accession>
<protein>
    <submittedName>
        <fullName evidence="1">Uncharacterized protein</fullName>
    </submittedName>
</protein>
<keyword evidence="2" id="KW-1185">Reference proteome</keyword>
<comment type="caution">
    <text evidence="1">The sequence shown here is derived from an EMBL/GenBank/DDBJ whole genome shotgun (WGS) entry which is preliminary data.</text>
</comment>
<dbReference type="EMBL" id="MU806077">
    <property type="protein sequence ID" value="KAJ3840469.1"/>
    <property type="molecule type" value="Genomic_DNA"/>
</dbReference>
<name>A0AA38PCN5_9AGAR</name>
<dbReference type="AlphaFoldDB" id="A0AA38PCN5"/>
<evidence type="ECO:0000313" key="2">
    <source>
        <dbReference type="Proteomes" id="UP001163846"/>
    </source>
</evidence>
<evidence type="ECO:0000313" key="1">
    <source>
        <dbReference type="EMBL" id="KAJ3840469.1"/>
    </source>
</evidence>